<dbReference type="Proteomes" id="UP000244064">
    <property type="component" value="Unassembled WGS sequence"/>
</dbReference>
<feature type="chain" id="PRO_5015539067" evidence="3">
    <location>
        <begin position="26"/>
        <end position="237"/>
    </location>
</feature>
<evidence type="ECO:0000256" key="3">
    <source>
        <dbReference type="SAM" id="SignalP"/>
    </source>
</evidence>
<evidence type="ECO:0000313" key="4">
    <source>
        <dbReference type="EMBL" id="PTU72724.1"/>
    </source>
</evidence>
<keyword evidence="3" id="KW-0732">Signal</keyword>
<dbReference type="OrthoDB" id="6881973at2"/>
<evidence type="ECO:0000313" key="5">
    <source>
        <dbReference type="Proteomes" id="UP000244064"/>
    </source>
</evidence>
<gene>
    <name evidence="4" type="ORF">DBO85_18380</name>
</gene>
<name>A0A2T5P4U0_9PSED</name>
<keyword evidence="2" id="KW-0812">Transmembrane</keyword>
<dbReference type="EMBL" id="QASN01000022">
    <property type="protein sequence ID" value="PTU72724.1"/>
    <property type="molecule type" value="Genomic_DNA"/>
</dbReference>
<feature type="signal peptide" evidence="3">
    <location>
        <begin position="1"/>
        <end position="25"/>
    </location>
</feature>
<protein>
    <submittedName>
        <fullName evidence="4">Uncharacterized protein</fullName>
    </submittedName>
</protein>
<feature type="compositionally biased region" description="Basic and acidic residues" evidence="1">
    <location>
        <begin position="27"/>
        <end position="87"/>
    </location>
</feature>
<dbReference type="AlphaFoldDB" id="A0A2T5P4U0"/>
<feature type="transmembrane region" description="Helical" evidence="2">
    <location>
        <begin position="209"/>
        <end position="227"/>
    </location>
</feature>
<keyword evidence="5" id="KW-1185">Reference proteome</keyword>
<evidence type="ECO:0000256" key="1">
    <source>
        <dbReference type="SAM" id="MobiDB-lite"/>
    </source>
</evidence>
<keyword evidence="2" id="KW-1133">Transmembrane helix</keyword>
<keyword evidence="2" id="KW-0472">Membrane</keyword>
<feature type="region of interest" description="Disordered" evidence="1">
    <location>
        <begin position="27"/>
        <end position="94"/>
    </location>
</feature>
<comment type="caution">
    <text evidence="4">The sequence shown here is derived from an EMBL/GenBank/DDBJ whole genome shotgun (WGS) entry which is preliminary data.</text>
</comment>
<accession>A0A2T5P4U0</accession>
<reference evidence="4 5" key="1">
    <citation type="submission" date="2018-04" db="EMBL/GenBank/DDBJ databases">
        <title>Pseudomonas sp. nov., isolated from mangrove soil.</title>
        <authorList>
            <person name="Chen C."/>
        </authorList>
    </citation>
    <scope>NUCLEOTIDE SEQUENCE [LARGE SCALE GENOMIC DNA]</scope>
    <source>
        <strain evidence="4 5">TC-11</strain>
    </source>
</reference>
<organism evidence="4 5">
    <name type="scientific">Pseudomonas mangrovi</name>
    <dbReference type="NCBI Taxonomy" id="2161748"/>
    <lineage>
        <taxon>Bacteria</taxon>
        <taxon>Pseudomonadati</taxon>
        <taxon>Pseudomonadota</taxon>
        <taxon>Gammaproteobacteria</taxon>
        <taxon>Pseudomonadales</taxon>
        <taxon>Pseudomonadaceae</taxon>
        <taxon>Pseudomonas</taxon>
    </lineage>
</organism>
<evidence type="ECO:0000256" key="2">
    <source>
        <dbReference type="SAM" id="Phobius"/>
    </source>
</evidence>
<proteinExistence type="predicted"/>
<dbReference type="RefSeq" id="WP_108109187.1">
    <property type="nucleotide sequence ID" value="NZ_QASN01000022.1"/>
</dbReference>
<sequence>MNSYRPLLIGSVAVLLGLLPLGVHAHGEHDHAHEEHAHEQSQSHDEHEHEHEHETDRGQGRSQTHEHDHDGESHAHDHNDDHDHDHAPSPTAAPAVEGALPRFAIQAHGLELVGVLDGDELTLYLDDWHDNSPVTDAQLTLQLDGVAVEVEQSAPGTFDAHLPALPEQGAIAVQARVVRGASVERLQGELTPAHAEHDHDDAPSAGRPLLLWLLGGLAALALLFWAVRHARSDSRAS</sequence>